<accession>A0A1H6EVJ7</accession>
<dbReference type="CDD" id="cd02440">
    <property type="entry name" value="AdoMet_MTases"/>
    <property type="match status" value="1"/>
</dbReference>
<dbReference type="SUPFAM" id="SSF53335">
    <property type="entry name" value="S-adenosyl-L-methionine-dependent methyltransferases"/>
    <property type="match status" value="1"/>
</dbReference>
<organism evidence="6 7">
    <name type="scientific">Nonomuraea solani</name>
    <dbReference type="NCBI Taxonomy" id="1144553"/>
    <lineage>
        <taxon>Bacteria</taxon>
        <taxon>Bacillati</taxon>
        <taxon>Actinomycetota</taxon>
        <taxon>Actinomycetes</taxon>
        <taxon>Streptosporangiales</taxon>
        <taxon>Streptosporangiaceae</taxon>
        <taxon>Nonomuraea</taxon>
    </lineage>
</organism>
<gene>
    <name evidence="6" type="ORF">SAMN05444920_120127</name>
</gene>
<dbReference type="Proteomes" id="UP000236732">
    <property type="component" value="Unassembled WGS sequence"/>
</dbReference>
<keyword evidence="2 6" id="KW-0808">Transferase</keyword>
<dbReference type="GO" id="GO:0032259">
    <property type="term" value="P:methylation"/>
    <property type="evidence" value="ECO:0007669"/>
    <property type="project" value="UniProtKB-KW"/>
</dbReference>
<feature type="region of interest" description="Disordered" evidence="4">
    <location>
        <begin position="1"/>
        <end position="24"/>
    </location>
</feature>
<name>A0A1H6EVJ7_9ACTN</name>
<keyword evidence="7" id="KW-1185">Reference proteome</keyword>
<dbReference type="Pfam" id="PF08241">
    <property type="entry name" value="Methyltransf_11"/>
    <property type="match status" value="1"/>
</dbReference>
<evidence type="ECO:0000313" key="6">
    <source>
        <dbReference type="EMBL" id="SEH01423.1"/>
    </source>
</evidence>
<sequence>MTDKRVRTGAGFGRMPGMTKNGRRWNHNIHYHPRILGAVPEGARKALDVGCGEGMLARELRRAVPRVTGIDLDEPSLEQARERSDDIDYVLGDFLTHPFEPEFDVVASVATLHHVDAAAGLARMRDLLRPGGVLAVVGLARSRLPHDLPRDLAGVAAGTLHRVVKGHWQHPSPTVWPPPVTYAQMRELAAELLPGSEYRRHLLLRYSIVWRKPLA</sequence>
<proteinExistence type="predicted"/>
<evidence type="ECO:0000256" key="3">
    <source>
        <dbReference type="ARBA" id="ARBA00022691"/>
    </source>
</evidence>
<dbReference type="PANTHER" id="PTHR43464">
    <property type="entry name" value="METHYLTRANSFERASE"/>
    <property type="match status" value="1"/>
</dbReference>
<dbReference type="GO" id="GO:0008757">
    <property type="term" value="F:S-adenosylmethionine-dependent methyltransferase activity"/>
    <property type="evidence" value="ECO:0007669"/>
    <property type="project" value="InterPro"/>
</dbReference>
<evidence type="ECO:0000259" key="5">
    <source>
        <dbReference type="Pfam" id="PF08241"/>
    </source>
</evidence>
<reference evidence="6 7" key="1">
    <citation type="submission" date="2016-10" db="EMBL/GenBank/DDBJ databases">
        <authorList>
            <person name="de Groot N.N."/>
        </authorList>
    </citation>
    <scope>NUCLEOTIDE SEQUENCE [LARGE SCALE GENOMIC DNA]</scope>
    <source>
        <strain evidence="6 7">CGMCC 4.7037</strain>
    </source>
</reference>
<dbReference type="PANTHER" id="PTHR43464:SF19">
    <property type="entry name" value="UBIQUINONE BIOSYNTHESIS O-METHYLTRANSFERASE, MITOCHONDRIAL"/>
    <property type="match status" value="1"/>
</dbReference>
<protein>
    <submittedName>
        <fullName evidence="6">Methyltransferase domain-containing protein</fullName>
    </submittedName>
</protein>
<dbReference type="InterPro" id="IPR029063">
    <property type="entry name" value="SAM-dependent_MTases_sf"/>
</dbReference>
<evidence type="ECO:0000256" key="2">
    <source>
        <dbReference type="ARBA" id="ARBA00022679"/>
    </source>
</evidence>
<dbReference type="InterPro" id="IPR013216">
    <property type="entry name" value="Methyltransf_11"/>
</dbReference>
<dbReference type="Gene3D" id="3.40.50.150">
    <property type="entry name" value="Vaccinia Virus protein VP39"/>
    <property type="match status" value="1"/>
</dbReference>
<dbReference type="EMBL" id="FNVT01000020">
    <property type="protein sequence ID" value="SEH01423.1"/>
    <property type="molecule type" value="Genomic_DNA"/>
</dbReference>
<evidence type="ECO:0000256" key="1">
    <source>
        <dbReference type="ARBA" id="ARBA00022603"/>
    </source>
</evidence>
<evidence type="ECO:0000256" key="4">
    <source>
        <dbReference type="SAM" id="MobiDB-lite"/>
    </source>
</evidence>
<feature type="domain" description="Methyltransferase type 11" evidence="5">
    <location>
        <begin position="47"/>
        <end position="135"/>
    </location>
</feature>
<evidence type="ECO:0000313" key="7">
    <source>
        <dbReference type="Proteomes" id="UP000236732"/>
    </source>
</evidence>
<keyword evidence="3" id="KW-0949">S-adenosyl-L-methionine</keyword>
<dbReference type="AlphaFoldDB" id="A0A1H6EVJ7"/>
<keyword evidence="1 6" id="KW-0489">Methyltransferase</keyword>